<proteinExistence type="predicted"/>
<dbReference type="Proteomes" id="UP000308600">
    <property type="component" value="Unassembled WGS sequence"/>
</dbReference>
<protein>
    <submittedName>
        <fullName evidence="1">Uncharacterized protein</fullName>
    </submittedName>
</protein>
<name>A0ACD3A077_9AGAR</name>
<organism evidence="1 2">
    <name type="scientific">Pluteus cervinus</name>
    <dbReference type="NCBI Taxonomy" id="181527"/>
    <lineage>
        <taxon>Eukaryota</taxon>
        <taxon>Fungi</taxon>
        <taxon>Dikarya</taxon>
        <taxon>Basidiomycota</taxon>
        <taxon>Agaricomycotina</taxon>
        <taxon>Agaricomycetes</taxon>
        <taxon>Agaricomycetidae</taxon>
        <taxon>Agaricales</taxon>
        <taxon>Pluteineae</taxon>
        <taxon>Pluteaceae</taxon>
        <taxon>Pluteus</taxon>
    </lineage>
</organism>
<dbReference type="EMBL" id="ML209048">
    <property type="protein sequence ID" value="TFK59208.1"/>
    <property type="molecule type" value="Genomic_DNA"/>
</dbReference>
<feature type="non-terminal residue" evidence="1">
    <location>
        <position position="1"/>
    </location>
</feature>
<evidence type="ECO:0000313" key="1">
    <source>
        <dbReference type="EMBL" id="TFK59208.1"/>
    </source>
</evidence>
<evidence type="ECO:0000313" key="2">
    <source>
        <dbReference type="Proteomes" id="UP000308600"/>
    </source>
</evidence>
<reference evidence="1 2" key="1">
    <citation type="journal article" date="2019" name="Nat. Ecol. Evol.">
        <title>Megaphylogeny resolves global patterns of mushroom evolution.</title>
        <authorList>
            <person name="Varga T."/>
            <person name="Krizsan K."/>
            <person name="Foldi C."/>
            <person name="Dima B."/>
            <person name="Sanchez-Garcia M."/>
            <person name="Sanchez-Ramirez S."/>
            <person name="Szollosi G.J."/>
            <person name="Szarkandi J.G."/>
            <person name="Papp V."/>
            <person name="Albert L."/>
            <person name="Andreopoulos W."/>
            <person name="Angelini C."/>
            <person name="Antonin V."/>
            <person name="Barry K.W."/>
            <person name="Bougher N.L."/>
            <person name="Buchanan P."/>
            <person name="Buyck B."/>
            <person name="Bense V."/>
            <person name="Catcheside P."/>
            <person name="Chovatia M."/>
            <person name="Cooper J."/>
            <person name="Damon W."/>
            <person name="Desjardin D."/>
            <person name="Finy P."/>
            <person name="Geml J."/>
            <person name="Haridas S."/>
            <person name="Hughes K."/>
            <person name="Justo A."/>
            <person name="Karasinski D."/>
            <person name="Kautmanova I."/>
            <person name="Kiss B."/>
            <person name="Kocsube S."/>
            <person name="Kotiranta H."/>
            <person name="LaButti K.M."/>
            <person name="Lechner B.E."/>
            <person name="Liimatainen K."/>
            <person name="Lipzen A."/>
            <person name="Lukacs Z."/>
            <person name="Mihaltcheva S."/>
            <person name="Morgado L.N."/>
            <person name="Niskanen T."/>
            <person name="Noordeloos M.E."/>
            <person name="Ohm R.A."/>
            <person name="Ortiz-Santana B."/>
            <person name="Ovrebo C."/>
            <person name="Racz N."/>
            <person name="Riley R."/>
            <person name="Savchenko A."/>
            <person name="Shiryaev A."/>
            <person name="Soop K."/>
            <person name="Spirin V."/>
            <person name="Szebenyi C."/>
            <person name="Tomsovsky M."/>
            <person name="Tulloss R.E."/>
            <person name="Uehling J."/>
            <person name="Grigoriev I.V."/>
            <person name="Vagvolgyi C."/>
            <person name="Papp T."/>
            <person name="Martin F.M."/>
            <person name="Miettinen O."/>
            <person name="Hibbett D.S."/>
            <person name="Nagy L.G."/>
        </authorList>
    </citation>
    <scope>NUCLEOTIDE SEQUENCE [LARGE SCALE GENOMIC DNA]</scope>
    <source>
        <strain evidence="1 2">NL-1719</strain>
    </source>
</reference>
<gene>
    <name evidence="1" type="ORF">BDN72DRAFT_750970</name>
</gene>
<keyword evidence="2" id="KW-1185">Reference proteome</keyword>
<sequence length="60" mass="6717">LKSTRNAHVSIAHLHHEILQEIFITTAFESGGAPGHTALLVSWVCRSWRQIALRTPALWS</sequence>
<feature type="non-terminal residue" evidence="1">
    <location>
        <position position="60"/>
    </location>
</feature>
<accession>A0ACD3A077</accession>